<evidence type="ECO:0000256" key="4">
    <source>
        <dbReference type="ARBA" id="ARBA00022741"/>
    </source>
</evidence>
<sequence>MDNIKNDKYYINQILDDIDKIIKYTNNVSYDDFVVDEQLIDAVLFRLIQMTENIKKLSIMFKEQHASVSWNDIVGFRNRIVHDYGKTDYTIVYEVVFNDIPDLKEVLLKIKWFGEKNGN</sequence>
<dbReference type="PANTHER" id="PTHR34139:SF1">
    <property type="entry name" value="RNASE MJ1380-RELATED"/>
    <property type="match status" value="1"/>
</dbReference>
<evidence type="ECO:0000313" key="7">
    <source>
        <dbReference type="EMBL" id="RIA64742.1"/>
    </source>
</evidence>
<organism evidence="7 8">
    <name type="scientific">Anaeroplasma bactoclasticum</name>
    <dbReference type="NCBI Taxonomy" id="2088"/>
    <lineage>
        <taxon>Bacteria</taxon>
        <taxon>Bacillati</taxon>
        <taxon>Mycoplasmatota</taxon>
        <taxon>Mollicutes</taxon>
        <taxon>Anaeroplasmatales</taxon>
        <taxon>Anaeroplasmataceae</taxon>
        <taxon>Anaeroplasma</taxon>
    </lineage>
</organism>
<dbReference type="OrthoDB" id="9810538at2"/>
<evidence type="ECO:0000256" key="3">
    <source>
        <dbReference type="ARBA" id="ARBA00022722"/>
    </source>
</evidence>
<evidence type="ECO:0000256" key="5">
    <source>
        <dbReference type="ARBA" id="ARBA00022801"/>
    </source>
</evidence>
<keyword evidence="1" id="KW-0597">Phosphoprotein</keyword>
<dbReference type="GO" id="GO:0110001">
    <property type="term" value="C:toxin-antitoxin complex"/>
    <property type="evidence" value="ECO:0007669"/>
    <property type="project" value="InterPro"/>
</dbReference>
<evidence type="ECO:0000256" key="1">
    <source>
        <dbReference type="ARBA" id="ARBA00022553"/>
    </source>
</evidence>
<dbReference type="Pfam" id="PF01934">
    <property type="entry name" value="HepT-like"/>
    <property type="match status" value="1"/>
</dbReference>
<keyword evidence="8" id="KW-1185">Reference proteome</keyword>
<dbReference type="AlphaFoldDB" id="A0A397QUK6"/>
<protein>
    <submittedName>
        <fullName evidence="7">Uncharacterized protein with HEPN domain</fullName>
    </submittedName>
</protein>
<evidence type="ECO:0000256" key="2">
    <source>
        <dbReference type="ARBA" id="ARBA00022649"/>
    </source>
</evidence>
<dbReference type="InterPro" id="IPR037038">
    <property type="entry name" value="HepT-like_sf"/>
</dbReference>
<dbReference type="GO" id="GO:0004540">
    <property type="term" value="F:RNA nuclease activity"/>
    <property type="evidence" value="ECO:0007669"/>
    <property type="project" value="InterPro"/>
</dbReference>
<comment type="caution">
    <text evidence="7">The sequence shown here is derived from an EMBL/GenBank/DDBJ whole genome shotgun (WGS) entry which is preliminary data.</text>
</comment>
<keyword evidence="2" id="KW-1277">Toxin-antitoxin system</keyword>
<dbReference type="SUPFAM" id="SSF81593">
    <property type="entry name" value="Nucleotidyltransferase substrate binding subunit/domain"/>
    <property type="match status" value="1"/>
</dbReference>
<dbReference type="Proteomes" id="UP000266506">
    <property type="component" value="Unassembled WGS sequence"/>
</dbReference>
<evidence type="ECO:0000256" key="6">
    <source>
        <dbReference type="ARBA" id="ARBA00024207"/>
    </source>
</evidence>
<dbReference type="PANTHER" id="PTHR34139">
    <property type="entry name" value="UPF0331 PROTEIN MJ0127"/>
    <property type="match status" value="1"/>
</dbReference>
<accession>A0A397QUK6</accession>
<keyword evidence="5" id="KW-0378">Hydrolase</keyword>
<dbReference type="GO" id="GO:0000166">
    <property type="term" value="F:nucleotide binding"/>
    <property type="evidence" value="ECO:0007669"/>
    <property type="project" value="UniProtKB-KW"/>
</dbReference>
<dbReference type="InParanoid" id="A0A397QUK6"/>
<dbReference type="InterPro" id="IPR051813">
    <property type="entry name" value="HepT_RNase_toxin"/>
</dbReference>
<evidence type="ECO:0000313" key="8">
    <source>
        <dbReference type="Proteomes" id="UP000266506"/>
    </source>
</evidence>
<gene>
    <name evidence="7" type="ORF">EI71_01957</name>
</gene>
<reference evidence="7 8" key="1">
    <citation type="submission" date="2018-08" db="EMBL/GenBank/DDBJ databases">
        <title>Genomic Encyclopedia of Archaeal and Bacterial Type Strains, Phase II (KMG-II): from individual species to whole genera.</title>
        <authorList>
            <person name="Goeker M."/>
        </authorList>
    </citation>
    <scope>NUCLEOTIDE SEQUENCE [LARGE SCALE GENOMIC DNA]</scope>
    <source>
        <strain evidence="7 8">ATCC 27112</strain>
    </source>
</reference>
<name>A0A397QUK6_9MOLU</name>
<dbReference type="EMBL" id="QXEV01000042">
    <property type="protein sequence ID" value="RIA64742.1"/>
    <property type="molecule type" value="Genomic_DNA"/>
</dbReference>
<dbReference type="Gene3D" id="1.20.120.580">
    <property type="entry name" value="bsu32300-like"/>
    <property type="match status" value="1"/>
</dbReference>
<proteinExistence type="inferred from homology"/>
<comment type="similarity">
    <text evidence="6">Belongs to the HepT RNase toxin family.</text>
</comment>
<dbReference type="InterPro" id="IPR008201">
    <property type="entry name" value="HepT-like"/>
</dbReference>
<dbReference type="GO" id="GO:0016787">
    <property type="term" value="F:hydrolase activity"/>
    <property type="evidence" value="ECO:0007669"/>
    <property type="project" value="UniProtKB-KW"/>
</dbReference>
<keyword evidence="4" id="KW-0547">Nucleotide-binding</keyword>
<keyword evidence="3" id="KW-0540">Nuclease</keyword>